<proteinExistence type="predicted"/>
<dbReference type="Proteomes" id="UP001308179">
    <property type="component" value="Unassembled WGS sequence"/>
</dbReference>
<evidence type="ECO:0000256" key="4">
    <source>
        <dbReference type="ARBA" id="ARBA00022989"/>
    </source>
</evidence>
<name>A0ABR0KYZ6_9PEZI</name>
<organism evidence="7 8">
    <name type="scientific">Rachicladosporium monterosium</name>
    <dbReference type="NCBI Taxonomy" id="1507873"/>
    <lineage>
        <taxon>Eukaryota</taxon>
        <taxon>Fungi</taxon>
        <taxon>Dikarya</taxon>
        <taxon>Ascomycota</taxon>
        <taxon>Pezizomycotina</taxon>
        <taxon>Dothideomycetes</taxon>
        <taxon>Dothideomycetidae</taxon>
        <taxon>Cladosporiales</taxon>
        <taxon>Cladosporiaceae</taxon>
        <taxon>Rachicladosporium</taxon>
    </lineage>
</organism>
<evidence type="ECO:0000313" key="7">
    <source>
        <dbReference type="EMBL" id="KAK5140908.1"/>
    </source>
</evidence>
<gene>
    <name evidence="7" type="ORF">LTR32_006408</name>
</gene>
<comment type="subcellular location">
    <subcellularLocation>
        <location evidence="1">Membrane</location>
        <topology evidence="1">Multi-pass membrane protein</topology>
    </subcellularLocation>
</comment>
<dbReference type="PANTHER" id="PTHR45649:SF28">
    <property type="entry name" value="TRANSPORTER, PUTATIVE (EUROFUNG)-RELATED"/>
    <property type="match status" value="1"/>
</dbReference>
<evidence type="ECO:0000256" key="2">
    <source>
        <dbReference type="ARBA" id="ARBA00022448"/>
    </source>
</evidence>
<reference evidence="7 8" key="1">
    <citation type="submission" date="2023-08" db="EMBL/GenBank/DDBJ databases">
        <title>Black Yeasts Isolated from many extreme environments.</title>
        <authorList>
            <person name="Coleine C."/>
            <person name="Stajich J.E."/>
            <person name="Selbmann L."/>
        </authorList>
    </citation>
    <scope>NUCLEOTIDE SEQUENCE [LARGE SCALE GENOMIC DNA]</scope>
    <source>
        <strain evidence="7 8">CCFEE 5386</strain>
    </source>
</reference>
<dbReference type="EMBL" id="JAVRRR010000687">
    <property type="protein sequence ID" value="KAK5140908.1"/>
    <property type="molecule type" value="Genomic_DNA"/>
</dbReference>
<feature type="transmembrane region" description="Helical" evidence="6">
    <location>
        <begin position="47"/>
        <end position="64"/>
    </location>
</feature>
<feature type="transmembrane region" description="Helical" evidence="6">
    <location>
        <begin position="146"/>
        <end position="168"/>
    </location>
</feature>
<evidence type="ECO:0000313" key="8">
    <source>
        <dbReference type="Proteomes" id="UP001308179"/>
    </source>
</evidence>
<evidence type="ECO:0000256" key="6">
    <source>
        <dbReference type="SAM" id="Phobius"/>
    </source>
</evidence>
<feature type="transmembrane region" description="Helical" evidence="6">
    <location>
        <begin position="70"/>
        <end position="90"/>
    </location>
</feature>
<comment type="caution">
    <text evidence="7">The sequence shown here is derived from an EMBL/GenBank/DDBJ whole genome shotgun (WGS) entry which is preliminary data.</text>
</comment>
<keyword evidence="4 6" id="KW-1133">Transmembrane helix</keyword>
<evidence type="ECO:0000256" key="1">
    <source>
        <dbReference type="ARBA" id="ARBA00004141"/>
    </source>
</evidence>
<keyword evidence="2" id="KW-0813">Transport</keyword>
<protein>
    <recommendedName>
        <fullName evidence="9">Amino acid transporter transmembrane domain-containing protein</fullName>
    </recommendedName>
</protein>
<sequence length="171" mass="18744">MAANNPSEKPGGEDVRVLEQQHKGSVTEAELETVLGYKTEMARNRSLWTLLFQSLAIAAIPYGMGSPLISAIYGGGQLSIFLGWVIILVLDESIALSLGELASRYPTSGGPSYWDKHSSTMASNRQIYDVLTLTQSFQVAPKHKVALAYITGWVWLIGNWTITLSGAYCRY</sequence>
<keyword evidence="3 6" id="KW-0812">Transmembrane</keyword>
<keyword evidence="8" id="KW-1185">Reference proteome</keyword>
<dbReference type="PANTHER" id="PTHR45649">
    <property type="entry name" value="AMINO-ACID PERMEASE BAT1"/>
    <property type="match status" value="1"/>
</dbReference>
<accession>A0ABR0KYZ6</accession>
<dbReference type="Gene3D" id="1.20.1740.10">
    <property type="entry name" value="Amino acid/polyamine transporter I"/>
    <property type="match status" value="1"/>
</dbReference>
<keyword evidence="5 6" id="KW-0472">Membrane</keyword>
<evidence type="ECO:0000256" key="5">
    <source>
        <dbReference type="ARBA" id="ARBA00023136"/>
    </source>
</evidence>
<evidence type="ECO:0000256" key="3">
    <source>
        <dbReference type="ARBA" id="ARBA00022692"/>
    </source>
</evidence>
<evidence type="ECO:0008006" key="9">
    <source>
        <dbReference type="Google" id="ProtNLM"/>
    </source>
</evidence>